<dbReference type="RefSeq" id="WP_146924856.1">
    <property type="nucleotide sequence ID" value="NZ_BJUY01000028.1"/>
</dbReference>
<dbReference type="GO" id="GO:0009982">
    <property type="term" value="F:pseudouridine synthase activity"/>
    <property type="evidence" value="ECO:0007669"/>
    <property type="project" value="InterPro"/>
</dbReference>
<evidence type="ECO:0000256" key="6">
    <source>
        <dbReference type="RuleBase" id="RU362028"/>
    </source>
</evidence>
<protein>
    <recommendedName>
        <fullName evidence="6">Pseudouridine synthase</fullName>
        <ecNumber evidence="6">5.4.99.-</ecNumber>
    </recommendedName>
</protein>
<dbReference type="InterPro" id="IPR006145">
    <property type="entry name" value="PsdUridine_synth_RsuA/RluA"/>
</dbReference>
<keyword evidence="9" id="KW-1185">Reference proteome</keyword>
<dbReference type="EC" id="5.4.99.-" evidence="6"/>
<dbReference type="InterPro" id="IPR006224">
    <property type="entry name" value="PsdUridine_synth_RluA-like_CS"/>
</dbReference>
<dbReference type="OrthoDB" id="9807829at2"/>
<dbReference type="PANTHER" id="PTHR21600:SF35">
    <property type="entry name" value="PSEUDOURIDINE SYNTHASE"/>
    <property type="match status" value="1"/>
</dbReference>
<keyword evidence="3 6" id="KW-0413">Isomerase</keyword>
<evidence type="ECO:0000256" key="5">
    <source>
        <dbReference type="PROSITE-ProRule" id="PRU00182"/>
    </source>
</evidence>
<dbReference type="PANTHER" id="PTHR21600">
    <property type="entry name" value="MITOCHONDRIAL RNA PSEUDOURIDINE SYNTHASE"/>
    <property type="match status" value="1"/>
</dbReference>
<dbReference type="InterPro" id="IPR006225">
    <property type="entry name" value="PsdUridine_synth_RluC/D"/>
</dbReference>
<evidence type="ECO:0000256" key="1">
    <source>
        <dbReference type="ARBA" id="ARBA00000073"/>
    </source>
</evidence>
<dbReference type="GO" id="GO:0140098">
    <property type="term" value="F:catalytic activity, acting on RNA"/>
    <property type="evidence" value="ECO:0007669"/>
    <property type="project" value="UniProtKB-ARBA"/>
</dbReference>
<dbReference type="SUPFAM" id="SSF55120">
    <property type="entry name" value="Pseudouridine synthase"/>
    <property type="match status" value="1"/>
</dbReference>
<comment type="catalytic activity">
    <reaction evidence="1 6">
        <text>a uridine in RNA = a pseudouridine in RNA</text>
        <dbReference type="Rhea" id="RHEA:48348"/>
        <dbReference type="Rhea" id="RHEA-COMP:12068"/>
        <dbReference type="Rhea" id="RHEA-COMP:12069"/>
        <dbReference type="ChEBI" id="CHEBI:65314"/>
        <dbReference type="ChEBI" id="CHEBI:65315"/>
    </reaction>
</comment>
<reference evidence="8 9" key="1">
    <citation type="submission" date="2019-07" db="EMBL/GenBank/DDBJ databases">
        <title>Whole genome shotgun sequence of Alkalibacterium kapii NBRC 103247.</title>
        <authorList>
            <person name="Hosoyama A."/>
            <person name="Uohara A."/>
            <person name="Ohji S."/>
            <person name="Ichikawa N."/>
        </authorList>
    </citation>
    <scope>NUCLEOTIDE SEQUENCE [LARGE SCALE GENOMIC DNA]</scope>
    <source>
        <strain evidence="8 9">NBRC 103247</strain>
    </source>
</reference>
<feature type="active site" evidence="4">
    <location>
        <position position="134"/>
    </location>
</feature>
<dbReference type="CDD" id="cd02869">
    <property type="entry name" value="PseudoU_synth_RluA_like"/>
    <property type="match status" value="1"/>
</dbReference>
<name>A0A511AV84_9LACT</name>
<dbReference type="AlphaFoldDB" id="A0A511AV84"/>
<evidence type="ECO:0000256" key="3">
    <source>
        <dbReference type="ARBA" id="ARBA00023235"/>
    </source>
</evidence>
<dbReference type="EMBL" id="BJUY01000028">
    <property type="protein sequence ID" value="GEK92054.1"/>
    <property type="molecule type" value="Genomic_DNA"/>
</dbReference>
<evidence type="ECO:0000259" key="7">
    <source>
        <dbReference type="Pfam" id="PF00849"/>
    </source>
</evidence>
<organism evidence="8 9">
    <name type="scientific">Alkalibacterium kapii</name>
    <dbReference type="NCBI Taxonomy" id="426704"/>
    <lineage>
        <taxon>Bacteria</taxon>
        <taxon>Bacillati</taxon>
        <taxon>Bacillota</taxon>
        <taxon>Bacilli</taxon>
        <taxon>Lactobacillales</taxon>
        <taxon>Carnobacteriaceae</taxon>
        <taxon>Alkalibacterium</taxon>
    </lineage>
</organism>
<gene>
    <name evidence="8" type="primary">rluA3</name>
    <name evidence="8" type="ORF">AKA01nite_16760</name>
</gene>
<dbReference type="PROSITE" id="PS01129">
    <property type="entry name" value="PSI_RLU"/>
    <property type="match status" value="1"/>
</dbReference>
<dbReference type="FunFam" id="3.30.2350.10:FF:000005">
    <property type="entry name" value="Pseudouridine synthase"/>
    <property type="match status" value="1"/>
</dbReference>
<evidence type="ECO:0000313" key="9">
    <source>
        <dbReference type="Proteomes" id="UP000321662"/>
    </source>
</evidence>
<evidence type="ECO:0000256" key="4">
    <source>
        <dbReference type="PIRSR" id="PIRSR606225-1"/>
    </source>
</evidence>
<dbReference type="InterPro" id="IPR020103">
    <property type="entry name" value="PsdUridine_synth_cat_dom_sf"/>
</dbReference>
<dbReference type="GO" id="GO:0003723">
    <property type="term" value="F:RNA binding"/>
    <property type="evidence" value="ECO:0007669"/>
    <property type="project" value="UniProtKB-KW"/>
</dbReference>
<dbReference type="PROSITE" id="PS50889">
    <property type="entry name" value="S4"/>
    <property type="match status" value="1"/>
</dbReference>
<comment type="similarity">
    <text evidence="2 6">Belongs to the pseudouridine synthase RluA family.</text>
</comment>
<evidence type="ECO:0000313" key="8">
    <source>
        <dbReference type="EMBL" id="GEK92054.1"/>
    </source>
</evidence>
<sequence length="305" mass="35056">MKIEWKVATGTPLTLKSFLKKKHISKRLLAKVKFQGGYLEVNGELSRVRRYLSKGDRVSLFLPVETGSSNLEQSDKELVILYEDPHFLIVNKPSSVASVPSSLYKNHTMANRVKGYSAKQNYKNKTVHIVTRLDKDTSGVMIFAKHTLAHSYLDRLLKEKQLYKEYTAFIVGRPEKQWDIIDRPIDRMPGSIIKREVLSTGKPSVTEYRVMKTYDQASQVKIQLHTGRTHQIRVHFSYIGHGLIGDDLYNPSPNEYRIKRQALHCSKVCFIHPFTEKKLTISAPLPDDIMTLSNQLENKNDEKKV</sequence>
<dbReference type="Gene3D" id="3.30.2350.10">
    <property type="entry name" value="Pseudouridine synthase"/>
    <property type="match status" value="1"/>
</dbReference>
<dbReference type="NCBIfam" id="TIGR00005">
    <property type="entry name" value="rluA_subfam"/>
    <property type="match status" value="1"/>
</dbReference>
<evidence type="ECO:0000256" key="2">
    <source>
        <dbReference type="ARBA" id="ARBA00010876"/>
    </source>
</evidence>
<dbReference type="Proteomes" id="UP000321662">
    <property type="component" value="Unassembled WGS sequence"/>
</dbReference>
<dbReference type="Pfam" id="PF00849">
    <property type="entry name" value="PseudoU_synth_2"/>
    <property type="match status" value="1"/>
</dbReference>
<dbReference type="InterPro" id="IPR050188">
    <property type="entry name" value="RluA_PseudoU_synthase"/>
</dbReference>
<accession>A0A511AV84</accession>
<comment type="caution">
    <text evidence="8">The sequence shown here is derived from an EMBL/GenBank/DDBJ whole genome shotgun (WGS) entry which is preliminary data.</text>
</comment>
<feature type="domain" description="Pseudouridine synthase RsuA/RluA-like" evidence="7">
    <location>
        <begin position="86"/>
        <end position="237"/>
    </location>
</feature>
<comment type="function">
    <text evidence="6">Responsible for synthesis of pseudouridine from uracil.</text>
</comment>
<keyword evidence="5" id="KW-0694">RNA-binding</keyword>
<proteinExistence type="inferred from homology"/>
<dbReference type="GO" id="GO:0000455">
    <property type="term" value="P:enzyme-directed rRNA pseudouridine synthesis"/>
    <property type="evidence" value="ECO:0007669"/>
    <property type="project" value="TreeGrafter"/>
</dbReference>